<dbReference type="AlphaFoldDB" id="A0A4P6PUW3"/>
<sequence>MPTYHFRIALTLTPSEEARYRAMHGLDDDDPSTRDHLAGVIHEELLGAGTEDGWWSDVRVT</sequence>
<accession>A0A4P6PUW3</accession>
<evidence type="ECO:0000313" key="1">
    <source>
        <dbReference type="EMBL" id="QBI51883.1"/>
    </source>
</evidence>
<dbReference type="Proteomes" id="UP000292235">
    <property type="component" value="Chromosome"/>
</dbReference>
<dbReference type="EMBL" id="CP036455">
    <property type="protein sequence ID" value="QBI51883.1"/>
    <property type="molecule type" value="Genomic_DNA"/>
</dbReference>
<organism evidence="1 2">
    <name type="scientific">Streptomonospora litoralis</name>
    <dbReference type="NCBI Taxonomy" id="2498135"/>
    <lineage>
        <taxon>Bacteria</taxon>
        <taxon>Bacillati</taxon>
        <taxon>Actinomycetota</taxon>
        <taxon>Actinomycetes</taxon>
        <taxon>Streptosporangiales</taxon>
        <taxon>Nocardiopsidaceae</taxon>
        <taxon>Streptomonospora</taxon>
    </lineage>
</organism>
<dbReference type="KEGG" id="strr:EKD16_00300"/>
<name>A0A4P6PUW3_9ACTN</name>
<protein>
    <submittedName>
        <fullName evidence="1">Uncharacterized protein</fullName>
    </submittedName>
</protein>
<keyword evidence="2" id="KW-1185">Reference proteome</keyword>
<proteinExistence type="predicted"/>
<reference evidence="1 2" key="1">
    <citation type="submission" date="2019-02" db="EMBL/GenBank/DDBJ databases">
        <authorList>
            <person name="Khodamoradi S."/>
            <person name="Hahnke R.L."/>
            <person name="Kaempfer P."/>
            <person name="Schumann P."/>
            <person name="Rohde M."/>
            <person name="Steinert M."/>
            <person name="Luzhetskyy A."/>
            <person name="Wink J."/>
            <person name="Ruckert C."/>
        </authorList>
    </citation>
    <scope>NUCLEOTIDE SEQUENCE [LARGE SCALE GENOMIC DNA]</scope>
    <source>
        <strain evidence="1 2">M2</strain>
    </source>
</reference>
<gene>
    <name evidence="1" type="ORF">EKD16_00300</name>
</gene>
<evidence type="ECO:0000313" key="2">
    <source>
        <dbReference type="Proteomes" id="UP000292235"/>
    </source>
</evidence>